<dbReference type="Proteomes" id="UP000275368">
    <property type="component" value="Chromosome"/>
</dbReference>
<evidence type="ECO:0000256" key="2">
    <source>
        <dbReference type="ARBA" id="ARBA00022692"/>
    </source>
</evidence>
<dbReference type="RefSeq" id="WP_125665333.1">
    <property type="nucleotide sequence ID" value="NZ_AP019308.1"/>
</dbReference>
<dbReference type="InterPro" id="IPR013525">
    <property type="entry name" value="ABC2_TM"/>
</dbReference>
<proteinExistence type="predicted"/>
<gene>
    <name evidence="5" type="ORF">Back11_62000</name>
</gene>
<sequence>MKALQSFLKTSQTKFGLVFGLFVPLFFIIVWMTGYSGATNRIDQLHAAVVNEDGSKGAIIANQITQLAPFQTKPIVSIQDAQAKINAGEIAMIISIQKAKLTYYINEGNSDIAKAMMEKAALEISKQLNQIGKQIVEDPIQTDIVKTNPVNDFSTSMLPMLLGFIAYIAMMTMNIQFNLASLMLKREYSKWQIFFARQMLYIAIAIVFPFIITSVAMLFSNVHSSFISMWTFQILVFLSCMCVTQMGFALFGHFGPLFNIALVPLQLMTGGNIIPTTMLTPFYRQFDNFLPASNAIQGYLHLIYSGSSISTYVVNLILISIVSWGITVICLALKEKSVASIDAPLKHAQTLD</sequence>
<dbReference type="AlphaFoldDB" id="A0A3G9J935"/>
<reference evidence="5 6" key="1">
    <citation type="submission" date="2018-11" db="EMBL/GenBank/DDBJ databases">
        <title>Complete genome sequence of Paenibacillus baekrokdamisoli strain KCTC 33723.</title>
        <authorList>
            <person name="Kang S.W."/>
            <person name="Lee K.C."/>
            <person name="Kim K.K."/>
            <person name="Kim J.S."/>
            <person name="Kim D.S."/>
            <person name="Ko S.H."/>
            <person name="Yang S.H."/>
            <person name="Lee J.S."/>
        </authorList>
    </citation>
    <scope>NUCLEOTIDE SEQUENCE [LARGE SCALE GENOMIC DNA]</scope>
    <source>
        <strain evidence="5 6">KCTC 33723</strain>
    </source>
</reference>
<evidence type="ECO:0000256" key="4">
    <source>
        <dbReference type="ARBA" id="ARBA00023136"/>
    </source>
</evidence>
<protein>
    <submittedName>
        <fullName evidence="5">Uncharacterized protein</fullName>
    </submittedName>
</protein>
<organism evidence="5 6">
    <name type="scientific">Paenibacillus baekrokdamisoli</name>
    <dbReference type="NCBI Taxonomy" id="1712516"/>
    <lineage>
        <taxon>Bacteria</taxon>
        <taxon>Bacillati</taxon>
        <taxon>Bacillota</taxon>
        <taxon>Bacilli</taxon>
        <taxon>Bacillales</taxon>
        <taxon>Paenibacillaceae</taxon>
        <taxon>Paenibacillus</taxon>
    </lineage>
</organism>
<accession>A0A3G9J935</accession>
<dbReference type="GO" id="GO:0140359">
    <property type="term" value="F:ABC-type transporter activity"/>
    <property type="evidence" value="ECO:0007669"/>
    <property type="project" value="InterPro"/>
</dbReference>
<dbReference type="PANTHER" id="PTHR43077:SF5">
    <property type="entry name" value="PHAGE INFECTION PROTEIN"/>
    <property type="match status" value="1"/>
</dbReference>
<keyword evidence="3" id="KW-1133">Transmembrane helix</keyword>
<dbReference type="PANTHER" id="PTHR43077">
    <property type="entry name" value="TRANSPORT PERMEASE YVFS-RELATED"/>
    <property type="match status" value="1"/>
</dbReference>
<name>A0A3G9J935_9BACL</name>
<dbReference type="EMBL" id="AP019308">
    <property type="protein sequence ID" value="BBH24855.1"/>
    <property type="molecule type" value="Genomic_DNA"/>
</dbReference>
<dbReference type="KEGG" id="pbk:Back11_62000"/>
<dbReference type="Pfam" id="PF12698">
    <property type="entry name" value="ABC2_membrane_3"/>
    <property type="match status" value="1"/>
</dbReference>
<evidence type="ECO:0000256" key="1">
    <source>
        <dbReference type="ARBA" id="ARBA00004141"/>
    </source>
</evidence>
<keyword evidence="4" id="KW-0472">Membrane</keyword>
<dbReference type="GO" id="GO:0016020">
    <property type="term" value="C:membrane"/>
    <property type="evidence" value="ECO:0007669"/>
    <property type="project" value="UniProtKB-SubCell"/>
</dbReference>
<keyword evidence="6" id="KW-1185">Reference proteome</keyword>
<evidence type="ECO:0000256" key="3">
    <source>
        <dbReference type="ARBA" id="ARBA00022989"/>
    </source>
</evidence>
<comment type="subcellular location">
    <subcellularLocation>
        <location evidence="1">Membrane</location>
        <topology evidence="1">Multi-pass membrane protein</topology>
    </subcellularLocation>
</comment>
<dbReference type="InterPro" id="IPR051328">
    <property type="entry name" value="T7SS_ABC-Transporter"/>
</dbReference>
<evidence type="ECO:0000313" key="5">
    <source>
        <dbReference type="EMBL" id="BBH24855.1"/>
    </source>
</evidence>
<evidence type="ECO:0000313" key="6">
    <source>
        <dbReference type="Proteomes" id="UP000275368"/>
    </source>
</evidence>
<keyword evidence="2" id="KW-0812">Transmembrane</keyword>
<dbReference type="OrthoDB" id="2208410at2"/>